<dbReference type="AlphaFoldDB" id="A0A0L8SSX6"/>
<proteinExistence type="predicted"/>
<evidence type="ECO:0000313" key="1">
    <source>
        <dbReference type="EMBL" id="OXE33338.1"/>
    </source>
</evidence>
<sequence>MRWLSSFSLKEWLFAAVLLGGISAYALHHSNQRTSDARSAAIQVLFADIQYYVSILNANAKAFNQENGANQCVLTAVGYQEFYNGYPETQSECGEHLGFFDNMTISDEMKQANLVFIENNTYSIVGYGPSDSPEALMQGKCYAYYRLEGAGKDGHSFKVDTSQC</sequence>
<dbReference type="GeneID" id="1192327"/>
<dbReference type="OrthoDB" id="5883535at2"/>
<dbReference type="RefSeq" id="WP_005458333.1">
    <property type="nucleotide sequence ID" value="NZ_CANUHY010000002.1"/>
</dbReference>
<evidence type="ECO:0000313" key="2">
    <source>
        <dbReference type="Proteomes" id="UP000214596"/>
    </source>
</evidence>
<dbReference type="Proteomes" id="UP000214596">
    <property type="component" value="Unassembled WGS sequence"/>
</dbReference>
<comment type="caution">
    <text evidence="1">The sequence shown here is derived from an EMBL/GenBank/DDBJ whole genome shotgun (WGS) entry which is preliminary data.</text>
</comment>
<dbReference type="OMA" id="TANYANI"/>
<accession>A0A0L8SSX6</accession>
<organism evidence="1 2">
    <name type="scientific">Vibrio parahaemolyticus</name>
    <dbReference type="NCBI Taxonomy" id="670"/>
    <lineage>
        <taxon>Bacteria</taxon>
        <taxon>Pseudomonadati</taxon>
        <taxon>Pseudomonadota</taxon>
        <taxon>Gammaproteobacteria</taxon>
        <taxon>Vibrionales</taxon>
        <taxon>Vibrionaceae</taxon>
        <taxon>Vibrio</taxon>
    </lineage>
</organism>
<gene>
    <name evidence="1" type="ORF">CA163_08040</name>
</gene>
<protein>
    <submittedName>
        <fullName evidence="1">Type IV pilin</fullName>
    </submittedName>
</protein>
<reference evidence="1 2" key="1">
    <citation type="journal article" date="2017" name="Appl. Environ. Microbiol.">
        <title>Parallel evolution of two clades of a major Atlantic endemic Vibrio parahaemolyticus pathogen lineage by independent acquisition of related pathogenicity islands.</title>
        <authorList>
            <person name="Xu F."/>
            <person name="Gonzalez-Escalona N."/>
            <person name="Drees K.P."/>
            <person name="Sebra R.P."/>
            <person name="Cooper V.S."/>
            <person name="Jones S.H."/>
            <person name="Whistler C.A."/>
        </authorList>
    </citation>
    <scope>NUCLEOTIDE SEQUENCE [LARGE SCALE GENOMIC DNA]</scope>
    <source>
        <strain evidence="1 2">MAVP-3</strain>
    </source>
</reference>
<name>A0A0L8SSX6_VIBPH</name>
<dbReference type="EMBL" id="NIXT01000337">
    <property type="protein sequence ID" value="OXE33338.1"/>
    <property type="molecule type" value="Genomic_DNA"/>
</dbReference>